<evidence type="ECO:0000313" key="8">
    <source>
        <dbReference type="Proteomes" id="UP001189429"/>
    </source>
</evidence>
<feature type="transmembrane region" description="Helical" evidence="6">
    <location>
        <begin position="86"/>
        <end position="104"/>
    </location>
</feature>
<keyword evidence="4 6" id="KW-0472">Membrane</keyword>
<dbReference type="PANTHER" id="PTHR11662:SF399">
    <property type="entry name" value="FI19708P1-RELATED"/>
    <property type="match status" value="1"/>
</dbReference>
<feature type="transmembrane region" description="Helical" evidence="6">
    <location>
        <begin position="16"/>
        <end position="34"/>
    </location>
</feature>
<accession>A0ABN9THZ0</accession>
<dbReference type="EMBL" id="CAUYUJ010014744">
    <property type="protein sequence ID" value="CAK0845517.1"/>
    <property type="molecule type" value="Genomic_DNA"/>
</dbReference>
<name>A0ABN9THZ0_9DINO</name>
<keyword evidence="2 6" id="KW-0812">Transmembrane</keyword>
<gene>
    <name evidence="7" type="ORF">PCOR1329_LOCUS39288</name>
</gene>
<feature type="transmembrane region" description="Helical" evidence="6">
    <location>
        <begin position="150"/>
        <end position="171"/>
    </location>
</feature>
<comment type="subcellular location">
    <subcellularLocation>
        <location evidence="1">Membrane</location>
        <topology evidence="1">Multi-pass membrane protein</topology>
    </subcellularLocation>
</comment>
<evidence type="ECO:0000256" key="5">
    <source>
        <dbReference type="SAM" id="MobiDB-lite"/>
    </source>
</evidence>
<evidence type="ECO:0000256" key="6">
    <source>
        <dbReference type="SAM" id="Phobius"/>
    </source>
</evidence>
<dbReference type="InterPro" id="IPR050382">
    <property type="entry name" value="MFS_Na/Anion_cotransporter"/>
</dbReference>
<dbReference type="InterPro" id="IPR036259">
    <property type="entry name" value="MFS_trans_sf"/>
</dbReference>
<evidence type="ECO:0000256" key="1">
    <source>
        <dbReference type="ARBA" id="ARBA00004141"/>
    </source>
</evidence>
<feature type="transmembrane region" description="Helical" evidence="6">
    <location>
        <begin position="116"/>
        <end position="138"/>
    </location>
</feature>
<dbReference type="Proteomes" id="UP001189429">
    <property type="component" value="Unassembled WGS sequence"/>
</dbReference>
<dbReference type="SUPFAM" id="SSF103473">
    <property type="entry name" value="MFS general substrate transporter"/>
    <property type="match status" value="1"/>
</dbReference>
<evidence type="ECO:0000256" key="2">
    <source>
        <dbReference type="ARBA" id="ARBA00022692"/>
    </source>
</evidence>
<feature type="transmembrane region" description="Helical" evidence="6">
    <location>
        <begin position="55"/>
        <end position="74"/>
    </location>
</feature>
<evidence type="ECO:0000313" key="7">
    <source>
        <dbReference type="EMBL" id="CAK0845517.1"/>
    </source>
</evidence>
<dbReference type="PANTHER" id="PTHR11662">
    <property type="entry name" value="SOLUTE CARRIER FAMILY 17"/>
    <property type="match status" value="1"/>
</dbReference>
<sequence length="430" mass="45727">MPMYFDKNFSIGPERSAGYLSVEKFAGIGAAYLLRFVERAVLQREGTSLLSARRLFAGVGFTLNALSVLGLAWLCRFRAHPMAPAATSVLLCLNSVGLSAHSFGFKPNYLDITARFSGAFMGVGNTCATAMTYIVPLAAAYMVEAAGGDWSGLFICVAILNVGGGVVGVCLTSTERLDERLGATAKIEGGLAASGSLLGGRCRARAPAVASPRLSGRAPARSACPPPRAPRPARSAHCHPCPPPTLRPTTSRRGEQAEAGAPLRAASAVLGAQTVEGALAGPENYPMRQCSNCTGWRSTAVRGSAPPLRPLRLSGTVWRRADTSRACAQEVFEPLPRSPQVFSARQLLCKPSSTPAMPRFAGLIPPQSSLCARKPKVGEDYRASLPELWYEDNRASHFARRPFVTSELRGDIWTVLLFAMASVFPSSRAS</sequence>
<protein>
    <recommendedName>
        <fullName evidence="9">Solute carrier family 40 protein</fullName>
    </recommendedName>
</protein>
<evidence type="ECO:0008006" key="9">
    <source>
        <dbReference type="Google" id="ProtNLM"/>
    </source>
</evidence>
<reference evidence="7" key="1">
    <citation type="submission" date="2023-10" db="EMBL/GenBank/DDBJ databases">
        <authorList>
            <person name="Chen Y."/>
            <person name="Shah S."/>
            <person name="Dougan E. K."/>
            <person name="Thang M."/>
            <person name="Chan C."/>
        </authorList>
    </citation>
    <scope>NUCLEOTIDE SEQUENCE [LARGE SCALE GENOMIC DNA]</scope>
</reference>
<keyword evidence="8" id="KW-1185">Reference proteome</keyword>
<keyword evidence="3 6" id="KW-1133">Transmembrane helix</keyword>
<comment type="caution">
    <text evidence="7">The sequence shown here is derived from an EMBL/GenBank/DDBJ whole genome shotgun (WGS) entry which is preliminary data.</text>
</comment>
<proteinExistence type="predicted"/>
<evidence type="ECO:0000256" key="4">
    <source>
        <dbReference type="ARBA" id="ARBA00023136"/>
    </source>
</evidence>
<organism evidence="7 8">
    <name type="scientific">Prorocentrum cordatum</name>
    <dbReference type="NCBI Taxonomy" id="2364126"/>
    <lineage>
        <taxon>Eukaryota</taxon>
        <taxon>Sar</taxon>
        <taxon>Alveolata</taxon>
        <taxon>Dinophyceae</taxon>
        <taxon>Prorocentrales</taxon>
        <taxon>Prorocentraceae</taxon>
        <taxon>Prorocentrum</taxon>
    </lineage>
</organism>
<evidence type="ECO:0000256" key="3">
    <source>
        <dbReference type="ARBA" id="ARBA00022989"/>
    </source>
</evidence>
<feature type="region of interest" description="Disordered" evidence="5">
    <location>
        <begin position="213"/>
        <end position="262"/>
    </location>
</feature>